<organism evidence="1 2">
    <name type="scientific">Ilumatobacter coccineus (strain NBRC 103263 / KCTC 29153 / YM16-304)</name>
    <dbReference type="NCBI Taxonomy" id="1313172"/>
    <lineage>
        <taxon>Bacteria</taxon>
        <taxon>Bacillati</taxon>
        <taxon>Actinomycetota</taxon>
        <taxon>Acidimicrobiia</taxon>
        <taxon>Acidimicrobiales</taxon>
        <taxon>Ilumatobacteraceae</taxon>
        <taxon>Ilumatobacter</taxon>
    </lineage>
</organism>
<dbReference type="EMBL" id="AP012057">
    <property type="protein sequence ID" value="BAN04361.1"/>
    <property type="molecule type" value="Genomic_DNA"/>
</dbReference>
<protein>
    <recommendedName>
        <fullName evidence="3">DNA-binding protein</fullName>
    </recommendedName>
</protein>
<gene>
    <name evidence="1" type="ORF">YM304_40470</name>
</gene>
<proteinExistence type="predicted"/>
<evidence type="ECO:0008006" key="3">
    <source>
        <dbReference type="Google" id="ProtNLM"/>
    </source>
</evidence>
<accession>A0A6C7ED24</accession>
<name>A0A6C7ED24_ILUCY</name>
<dbReference type="Proteomes" id="UP000011863">
    <property type="component" value="Chromosome"/>
</dbReference>
<dbReference type="KEGG" id="aym:YM304_40470"/>
<reference evidence="1 2" key="1">
    <citation type="journal article" date="2013" name="Int. J. Syst. Evol. Microbiol.">
        <title>Ilumatobacter nonamiense sp. nov. and Ilumatobacter coccineum sp. nov., isolated from seashore sand.</title>
        <authorList>
            <person name="Matsumoto A."/>
            <person name="Kasai H."/>
            <person name="Matsuo Y."/>
            <person name="Shizuri Y."/>
            <person name="Ichikawa N."/>
            <person name="Fujita N."/>
            <person name="Omura S."/>
            <person name="Takahashi Y."/>
        </authorList>
    </citation>
    <scope>NUCLEOTIDE SEQUENCE [LARGE SCALE GENOMIC DNA]</scope>
    <source>
        <strain evidence="2">NBRC 103263 / KCTC 29153 / YM16-304</strain>
    </source>
</reference>
<sequence>METRGYADVVAPMVNTDELIDSRELASMLGLAHPNSVSLYQRRYADMPRPVVDLGTGRPRLWLRPAIVDWIERR</sequence>
<evidence type="ECO:0000313" key="1">
    <source>
        <dbReference type="EMBL" id="BAN04361.1"/>
    </source>
</evidence>
<dbReference type="AlphaFoldDB" id="A0A6C7ED24"/>
<evidence type="ECO:0000313" key="2">
    <source>
        <dbReference type="Proteomes" id="UP000011863"/>
    </source>
</evidence>
<keyword evidence="2" id="KW-1185">Reference proteome</keyword>